<gene>
    <name evidence="3" type="ORF">GCM10011358_28690</name>
</gene>
<evidence type="ECO:0000313" key="3">
    <source>
        <dbReference type="EMBL" id="GGD43112.1"/>
    </source>
</evidence>
<keyword evidence="4" id="KW-1185">Reference proteome</keyword>
<feature type="domain" description="NADP-dependent oxidoreductase" evidence="2">
    <location>
        <begin position="15"/>
        <end position="339"/>
    </location>
</feature>
<protein>
    <submittedName>
        <fullName evidence="3">NADP-dependent oxidoreductase</fullName>
    </submittedName>
</protein>
<evidence type="ECO:0000256" key="1">
    <source>
        <dbReference type="ARBA" id="ARBA00023002"/>
    </source>
</evidence>
<dbReference type="Gene3D" id="3.20.20.100">
    <property type="entry name" value="NADP-dependent oxidoreductase domain"/>
    <property type="match status" value="1"/>
</dbReference>
<dbReference type="SUPFAM" id="SSF51430">
    <property type="entry name" value="NAD(P)-linked oxidoreductase"/>
    <property type="match status" value="1"/>
</dbReference>
<accession>A0ABQ1QUM5</accession>
<evidence type="ECO:0000259" key="2">
    <source>
        <dbReference type="Pfam" id="PF00248"/>
    </source>
</evidence>
<dbReference type="Pfam" id="PF00248">
    <property type="entry name" value="Aldo_ket_red"/>
    <property type="match status" value="1"/>
</dbReference>
<name>A0ABQ1QUM5_9RHOB</name>
<sequence length="347" mass="37880">MRKNKLAGGALEVSELCLGSMTWGTQNTESEGHAQIDMALDHGVNFIDTAEMYPVNPVSAETVGRTEEIIGTWLAKTGRRDEIVLASKVSGDSPRVRGGEGYSGAIIPRTIDASLKRLQTDVIDIYQLHWPMRGSYHFRQNWTFDPSGQSREATLDHMREVLTALQAAVDAGKLRHVGLSNESAWGTMMWLQVAREIGAPEMVTIQNEYSLLCRHYDTDLAELSANEDVKLLAYSPLGAGILSGKYHGGKTVPHGSRLDLNKDLGGRVTPRVWPATQAYLDIAERHGLDPVQMALSWAADKPFMGSVIFGATSLDQLGRALGAAHVSLSDEVRGEIEAAHKAHPLPF</sequence>
<evidence type="ECO:0000313" key="4">
    <source>
        <dbReference type="Proteomes" id="UP000617355"/>
    </source>
</evidence>
<dbReference type="CDD" id="cd19094">
    <property type="entry name" value="AKR_Tas-like"/>
    <property type="match status" value="1"/>
</dbReference>
<dbReference type="EMBL" id="BMGI01000005">
    <property type="protein sequence ID" value="GGD43112.1"/>
    <property type="molecule type" value="Genomic_DNA"/>
</dbReference>
<dbReference type="Proteomes" id="UP000617355">
    <property type="component" value="Unassembled WGS sequence"/>
</dbReference>
<dbReference type="PANTHER" id="PTHR43364">
    <property type="entry name" value="NADH-SPECIFIC METHYLGLYOXAL REDUCTASE-RELATED"/>
    <property type="match status" value="1"/>
</dbReference>
<organism evidence="3 4">
    <name type="scientific">Sinisalibacter lacisalsi</name>
    <dbReference type="NCBI Taxonomy" id="1526570"/>
    <lineage>
        <taxon>Bacteria</taxon>
        <taxon>Pseudomonadati</taxon>
        <taxon>Pseudomonadota</taxon>
        <taxon>Alphaproteobacteria</taxon>
        <taxon>Rhodobacterales</taxon>
        <taxon>Roseobacteraceae</taxon>
        <taxon>Sinisalibacter</taxon>
    </lineage>
</organism>
<keyword evidence="1" id="KW-0560">Oxidoreductase</keyword>
<dbReference type="InterPro" id="IPR050523">
    <property type="entry name" value="AKR_Detox_Biosynth"/>
</dbReference>
<comment type="caution">
    <text evidence="3">The sequence shown here is derived from an EMBL/GenBank/DDBJ whole genome shotgun (WGS) entry which is preliminary data.</text>
</comment>
<dbReference type="InterPro" id="IPR036812">
    <property type="entry name" value="NAD(P)_OxRdtase_dom_sf"/>
</dbReference>
<dbReference type="PANTHER" id="PTHR43364:SF4">
    <property type="entry name" value="NAD(P)-LINKED OXIDOREDUCTASE SUPERFAMILY PROTEIN"/>
    <property type="match status" value="1"/>
</dbReference>
<dbReference type="InterPro" id="IPR023210">
    <property type="entry name" value="NADP_OxRdtase_dom"/>
</dbReference>
<reference evidence="4" key="1">
    <citation type="journal article" date="2019" name="Int. J. Syst. Evol. Microbiol.">
        <title>The Global Catalogue of Microorganisms (GCM) 10K type strain sequencing project: providing services to taxonomists for standard genome sequencing and annotation.</title>
        <authorList>
            <consortium name="The Broad Institute Genomics Platform"/>
            <consortium name="The Broad Institute Genome Sequencing Center for Infectious Disease"/>
            <person name="Wu L."/>
            <person name="Ma J."/>
        </authorList>
    </citation>
    <scope>NUCLEOTIDE SEQUENCE [LARGE SCALE GENOMIC DNA]</scope>
    <source>
        <strain evidence="4">CGMCC 1.12922</strain>
    </source>
</reference>
<dbReference type="RefSeq" id="WP_188529005.1">
    <property type="nucleotide sequence ID" value="NZ_BMGI01000005.1"/>
</dbReference>
<proteinExistence type="predicted"/>